<organism evidence="2">
    <name type="scientific">Aplanochytrium stocchinoi</name>
    <dbReference type="NCBI Taxonomy" id="215587"/>
    <lineage>
        <taxon>Eukaryota</taxon>
        <taxon>Sar</taxon>
        <taxon>Stramenopiles</taxon>
        <taxon>Bigyra</taxon>
        <taxon>Labyrinthulomycetes</taxon>
        <taxon>Thraustochytrida</taxon>
        <taxon>Thraustochytriidae</taxon>
        <taxon>Aplanochytrium</taxon>
    </lineage>
</organism>
<dbReference type="Pfam" id="PF11521">
    <property type="entry name" value="TFIIE-A_C"/>
    <property type="match status" value="1"/>
</dbReference>
<sequence length="259" mass="29062">MSLVRHRDGRTRNTLEEQLTQSRELGREGIDDLLTALKVLRVPDNKPDQYLKGENNEKLTVDDEGKAKGGRKQGDEARVLIDNQYYIQNEMKMDEDADEVPATALPVWMRSDAVGGTSSIAIEDARDREEKKVSSKSAIDKKEEKVYELGGAIDMWEYRKGLAEKKKKKAVDSVNMDINSEDSIGLGLNDNGNDNGNGNEVHLDENDSAMEIDENTDSPMVSVTVQGKKVSLYKVTEADTDAMTDQEYEIYAKLLQQRK</sequence>
<reference evidence="2" key="1">
    <citation type="submission" date="2021-01" db="EMBL/GenBank/DDBJ databases">
        <authorList>
            <person name="Corre E."/>
            <person name="Pelletier E."/>
            <person name="Niang G."/>
            <person name="Scheremetjew M."/>
            <person name="Finn R."/>
            <person name="Kale V."/>
            <person name="Holt S."/>
            <person name="Cochrane G."/>
            <person name="Meng A."/>
            <person name="Brown T."/>
            <person name="Cohen L."/>
        </authorList>
    </citation>
    <scope>NUCLEOTIDE SEQUENCE</scope>
    <source>
        <strain evidence="2">GSBS06</strain>
    </source>
</reference>
<accession>A0A7S3PJ84</accession>
<dbReference type="AlphaFoldDB" id="A0A7S3PJ84"/>
<feature type="domain" description="Transcription factor TFIIE alpha subunit C-terminal" evidence="1">
    <location>
        <begin position="201"/>
        <end position="257"/>
    </location>
</feature>
<evidence type="ECO:0000259" key="1">
    <source>
        <dbReference type="Pfam" id="PF11521"/>
    </source>
</evidence>
<gene>
    <name evidence="2" type="ORF">ASTO00021_LOCUS11220</name>
</gene>
<proteinExistence type="predicted"/>
<dbReference type="EMBL" id="HBIN01014797">
    <property type="protein sequence ID" value="CAE0441078.1"/>
    <property type="molecule type" value="Transcribed_RNA"/>
</dbReference>
<dbReference type="InterPro" id="IPR021600">
    <property type="entry name" value="TFIIE_asu_C"/>
</dbReference>
<name>A0A7S3PJ84_9STRA</name>
<protein>
    <recommendedName>
        <fullName evidence="1">Transcription factor TFIIE alpha subunit C-terminal domain-containing protein</fullName>
    </recommendedName>
</protein>
<evidence type="ECO:0000313" key="2">
    <source>
        <dbReference type="EMBL" id="CAE0441078.1"/>
    </source>
</evidence>